<dbReference type="InterPro" id="IPR026487">
    <property type="entry name" value="CHP04141"/>
</dbReference>
<organism evidence="1 2">
    <name type="scientific">Nocardioides mangrovicus</name>
    <dbReference type="NCBI Taxonomy" id="2478913"/>
    <lineage>
        <taxon>Bacteria</taxon>
        <taxon>Bacillati</taxon>
        <taxon>Actinomycetota</taxon>
        <taxon>Actinomycetes</taxon>
        <taxon>Propionibacteriales</taxon>
        <taxon>Nocardioidaceae</taxon>
        <taxon>Nocardioides</taxon>
    </lineage>
</organism>
<dbReference type="EMBL" id="RDBE01000006">
    <property type="protein sequence ID" value="RLV50020.1"/>
    <property type="molecule type" value="Genomic_DNA"/>
</dbReference>
<evidence type="ECO:0008006" key="3">
    <source>
        <dbReference type="Google" id="ProtNLM"/>
    </source>
</evidence>
<protein>
    <recommendedName>
        <fullName evidence="3">Sporadically distributed protein, TIGR04141 family</fullName>
    </recommendedName>
</protein>
<dbReference type="NCBIfam" id="TIGR04141">
    <property type="entry name" value="TIGR04141 family sporadically distributed protein"/>
    <property type="match status" value="1"/>
</dbReference>
<comment type="caution">
    <text evidence="1">The sequence shown here is derived from an EMBL/GenBank/DDBJ whole genome shotgun (WGS) entry which is preliminary data.</text>
</comment>
<evidence type="ECO:0000313" key="1">
    <source>
        <dbReference type="EMBL" id="RLV50020.1"/>
    </source>
</evidence>
<dbReference type="Pfam" id="PF19614">
    <property type="entry name" value="DUF6119"/>
    <property type="match status" value="1"/>
</dbReference>
<reference evidence="1 2" key="1">
    <citation type="submission" date="2018-10" db="EMBL/GenBank/DDBJ databases">
        <title>Marmoricola sp. 4Q3S-7 whole genome shotgun sequence.</title>
        <authorList>
            <person name="Li F."/>
        </authorList>
    </citation>
    <scope>NUCLEOTIDE SEQUENCE [LARGE SCALE GENOMIC DNA]</scope>
    <source>
        <strain evidence="1 2">4Q3S-7</strain>
    </source>
</reference>
<proteinExistence type="predicted"/>
<accession>A0A3L8P3Q4</accession>
<gene>
    <name evidence="1" type="ORF">D9V37_09130</name>
</gene>
<name>A0A3L8P3Q4_9ACTN</name>
<evidence type="ECO:0000313" key="2">
    <source>
        <dbReference type="Proteomes" id="UP000281708"/>
    </source>
</evidence>
<dbReference type="OrthoDB" id="2973047at2"/>
<keyword evidence="2" id="KW-1185">Reference proteome</keyword>
<dbReference type="RefSeq" id="WP_121805784.1">
    <property type="nucleotide sequence ID" value="NZ_RDBE01000006.1"/>
</dbReference>
<dbReference type="Proteomes" id="UP000281708">
    <property type="component" value="Unassembled WGS sequence"/>
</dbReference>
<dbReference type="AlphaFoldDB" id="A0A3L8P3Q4"/>
<sequence>MRLNVFKIPDEQTALLRSRLDEVGLTVTTEVDQAGWSGKFLFSDDPQPGAISWVTTFADYLSGKKYYNRSYFAVFLLNNAKTCYAISFGKAHFYVRPYCDYDFGIELAKRIADAEDIAQTAAKRFQGKQRKSIRSFSGHARLNVPPGESVDFLQASIIPASATTYGKTGKFGTSALLSPDITPDGIGQFLTTIEAELAKPERFKLPRTVVLTEKEEVARFDEKLLDELTAPIGTSELTANTFELFGVDFVFGSLGTFRLRCGHYKAVDLEQLTMKDVKQYIADRKIPRGKLLQLRVTRISEDGPDVVQPIKEAVDFICDDDRVVLTGGKWLKFNQDYLDFLNESIRDIAIEEVEPQFARITVREGDFNAELVEHGYQVADKDFEILKTSAATPVEAWDLSKDTTVYAVKFGTPQKLNYVVDQAMNVLELLHNKAGVKSVPDFERYCLWLGYRAKNLPDHLADSGSIILKQKIDAWARRCDELGITPVVKLSLAVKPEAGDA</sequence>